<feature type="non-terminal residue" evidence="1">
    <location>
        <position position="152"/>
    </location>
</feature>
<evidence type="ECO:0000313" key="2">
    <source>
        <dbReference type="Proteomes" id="UP000789702"/>
    </source>
</evidence>
<accession>A0ACA9P1X0</accession>
<name>A0ACA9P1X0_9GLOM</name>
<reference evidence="1" key="1">
    <citation type="submission" date="2021-06" db="EMBL/GenBank/DDBJ databases">
        <authorList>
            <person name="Kallberg Y."/>
            <person name="Tangrot J."/>
            <person name="Rosling A."/>
        </authorList>
    </citation>
    <scope>NUCLEOTIDE SEQUENCE</scope>
    <source>
        <strain evidence="1">IL203A</strain>
    </source>
</reference>
<proteinExistence type="predicted"/>
<feature type="non-terminal residue" evidence="1">
    <location>
        <position position="1"/>
    </location>
</feature>
<comment type="caution">
    <text evidence="1">The sequence shown here is derived from an EMBL/GenBank/DDBJ whole genome shotgun (WGS) entry which is preliminary data.</text>
</comment>
<dbReference type="Proteomes" id="UP000789702">
    <property type="component" value="Unassembled WGS sequence"/>
</dbReference>
<organism evidence="1 2">
    <name type="scientific">Dentiscutata heterogama</name>
    <dbReference type="NCBI Taxonomy" id="1316150"/>
    <lineage>
        <taxon>Eukaryota</taxon>
        <taxon>Fungi</taxon>
        <taxon>Fungi incertae sedis</taxon>
        <taxon>Mucoromycota</taxon>
        <taxon>Glomeromycotina</taxon>
        <taxon>Glomeromycetes</taxon>
        <taxon>Diversisporales</taxon>
        <taxon>Gigasporaceae</taxon>
        <taxon>Dentiscutata</taxon>
    </lineage>
</organism>
<sequence>GSCSSIKLDPTTAISTVYKEIFNTQTCYSRFLALGWMDESIIEQLLTDNHGGLGYKSSLLRNVNGTSILYFSTIEDDFCAVEVHKDFEIKNRIKGSSPNEESQTNIVKLYSSLGDIYPLDYQFSNCEISAWRAMLCASSCQNITAWAPKESK</sequence>
<evidence type="ECO:0000313" key="1">
    <source>
        <dbReference type="EMBL" id="CAG8686123.1"/>
    </source>
</evidence>
<protein>
    <submittedName>
        <fullName evidence="1">1999_t:CDS:1</fullName>
    </submittedName>
</protein>
<keyword evidence="2" id="KW-1185">Reference proteome</keyword>
<gene>
    <name evidence="1" type="ORF">DHETER_LOCUS10919</name>
</gene>
<dbReference type="EMBL" id="CAJVPU010022554">
    <property type="protein sequence ID" value="CAG8686123.1"/>
    <property type="molecule type" value="Genomic_DNA"/>
</dbReference>